<accession>A0AAD4NLF5</accession>
<evidence type="ECO:0000256" key="1">
    <source>
        <dbReference type="SAM" id="Phobius"/>
    </source>
</evidence>
<keyword evidence="2" id="KW-0732">Signal</keyword>
<feature type="chain" id="PRO_5042150546" evidence="2">
    <location>
        <begin position="25"/>
        <end position="108"/>
    </location>
</feature>
<evidence type="ECO:0000256" key="2">
    <source>
        <dbReference type="SAM" id="SignalP"/>
    </source>
</evidence>
<protein>
    <submittedName>
        <fullName evidence="3">Protein SUP-1</fullName>
    </submittedName>
</protein>
<keyword evidence="4" id="KW-1185">Reference proteome</keyword>
<evidence type="ECO:0000313" key="4">
    <source>
        <dbReference type="Proteomes" id="UP001201812"/>
    </source>
</evidence>
<proteinExistence type="predicted"/>
<dbReference type="Pfam" id="PF10853">
    <property type="entry name" value="DUF2650"/>
    <property type="match status" value="1"/>
</dbReference>
<comment type="caution">
    <text evidence="3">The sequence shown here is derived from an EMBL/GenBank/DDBJ whole genome shotgun (WGS) entry which is preliminary data.</text>
</comment>
<dbReference type="PANTHER" id="PTHR34149">
    <property type="entry name" value="PROTEIN CBG11905-RELATED"/>
    <property type="match status" value="1"/>
</dbReference>
<organism evidence="3 4">
    <name type="scientific">Ditylenchus destructor</name>
    <dbReference type="NCBI Taxonomy" id="166010"/>
    <lineage>
        <taxon>Eukaryota</taxon>
        <taxon>Metazoa</taxon>
        <taxon>Ecdysozoa</taxon>
        <taxon>Nematoda</taxon>
        <taxon>Chromadorea</taxon>
        <taxon>Rhabditida</taxon>
        <taxon>Tylenchina</taxon>
        <taxon>Tylenchomorpha</taxon>
        <taxon>Sphaerularioidea</taxon>
        <taxon>Anguinidae</taxon>
        <taxon>Anguininae</taxon>
        <taxon>Ditylenchus</taxon>
    </lineage>
</organism>
<dbReference type="AlphaFoldDB" id="A0AAD4NLF5"/>
<gene>
    <name evidence="3" type="ORF">DdX_01354</name>
</gene>
<name>A0AAD4NLF5_9BILA</name>
<dbReference type="EMBL" id="JAKKPZ010000001">
    <property type="protein sequence ID" value="KAI1729133.1"/>
    <property type="molecule type" value="Genomic_DNA"/>
</dbReference>
<dbReference type="Proteomes" id="UP001201812">
    <property type="component" value="Unassembled WGS sequence"/>
</dbReference>
<reference evidence="3" key="1">
    <citation type="submission" date="2022-01" db="EMBL/GenBank/DDBJ databases">
        <title>Genome Sequence Resource for Two Populations of Ditylenchus destructor, the Migratory Endoparasitic Phytonematode.</title>
        <authorList>
            <person name="Zhang H."/>
            <person name="Lin R."/>
            <person name="Xie B."/>
        </authorList>
    </citation>
    <scope>NUCLEOTIDE SEQUENCE</scope>
    <source>
        <strain evidence="3">BazhouSP</strain>
    </source>
</reference>
<keyword evidence="1" id="KW-0812">Transmembrane</keyword>
<feature type="signal peptide" evidence="2">
    <location>
        <begin position="1"/>
        <end position="24"/>
    </location>
</feature>
<keyword evidence="1" id="KW-0472">Membrane</keyword>
<evidence type="ECO:0000313" key="3">
    <source>
        <dbReference type="EMBL" id="KAI1729133.1"/>
    </source>
</evidence>
<feature type="transmembrane region" description="Helical" evidence="1">
    <location>
        <begin position="79"/>
        <end position="104"/>
    </location>
</feature>
<sequence length="108" mass="12043">MGLPHQVINYTTLLFVLLTKKCVGGEISDEIKKATTTEEGEKWCPVRLAGTQCPPSSIFHYYKCCGNLNNECCFNIQSWIIIGLIALGVVFLASILVSILKCVFCRRK</sequence>
<dbReference type="InterPro" id="IPR022559">
    <property type="entry name" value="SUP-1-like"/>
</dbReference>
<dbReference type="PANTHER" id="PTHR34149:SF2">
    <property type="entry name" value="PROTEIN CBG11905"/>
    <property type="match status" value="1"/>
</dbReference>
<keyword evidence="1" id="KW-1133">Transmembrane helix</keyword>